<accession>A0A7N2M142</accession>
<dbReference type="AlphaFoldDB" id="A0A7N2M142"/>
<feature type="region of interest" description="Disordered" evidence="2">
    <location>
        <begin position="332"/>
        <end position="382"/>
    </location>
</feature>
<dbReference type="EnsemblPlants" id="QL06p045244:mrna">
    <property type="protein sequence ID" value="QL06p045244:mrna"/>
    <property type="gene ID" value="QL06p045244"/>
</dbReference>
<evidence type="ECO:0000256" key="2">
    <source>
        <dbReference type="SAM" id="MobiDB-lite"/>
    </source>
</evidence>
<reference evidence="3 4" key="1">
    <citation type="journal article" date="2016" name="G3 (Bethesda)">
        <title>First Draft Assembly and Annotation of the Genome of a California Endemic Oak Quercus lobata Nee (Fagaceae).</title>
        <authorList>
            <person name="Sork V.L."/>
            <person name="Fitz-Gibbon S.T."/>
            <person name="Puiu D."/>
            <person name="Crepeau M."/>
            <person name="Gugger P.F."/>
            <person name="Sherman R."/>
            <person name="Stevens K."/>
            <person name="Langley C.H."/>
            <person name="Pellegrini M."/>
            <person name="Salzberg S.L."/>
        </authorList>
    </citation>
    <scope>NUCLEOTIDE SEQUENCE [LARGE SCALE GENOMIC DNA]</scope>
    <source>
        <strain evidence="3 4">cv. SW786</strain>
    </source>
</reference>
<evidence type="ECO:0000313" key="3">
    <source>
        <dbReference type="EnsemblPlants" id="QL06p045244:mrna"/>
    </source>
</evidence>
<keyword evidence="1" id="KW-0808">Transferase</keyword>
<dbReference type="Gene3D" id="3.40.50.2000">
    <property type="entry name" value="Glycogen Phosphorylase B"/>
    <property type="match status" value="3"/>
</dbReference>
<dbReference type="GO" id="GO:0016757">
    <property type="term" value="F:glycosyltransferase activity"/>
    <property type="evidence" value="ECO:0007669"/>
    <property type="project" value="UniProtKB-KW"/>
</dbReference>
<dbReference type="PANTHER" id="PTHR48046">
    <property type="entry name" value="UDP-GLYCOSYLTRANSFERASE 72E1"/>
    <property type="match status" value="1"/>
</dbReference>
<dbReference type="Gramene" id="QL06p045244:mrna">
    <property type="protein sequence ID" value="QL06p045244:mrna"/>
    <property type="gene ID" value="QL06p045244"/>
</dbReference>
<feature type="compositionally biased region" description="Low complexity" evidence="2">
    <location>
        <begin position="363"/>
        <end position="382"/>
    </location>
</feature>
<keyword evidence="4" id="KW-1185">Reference proteome</keyword>
<evidence type="ECO:0000313" key="4">
    <source>
        <dbReference type="Proteomes" id="UP000594261"/>
    </source>
</evidence>
<keyword evidence="1" id="KW-0328">Glycosyltransferase</keyword>
<dbReference type="InterPro" id="IPR043502">
    <property type="entry name" value="DNA/RNA_pol_sf"/>
</dbReference>
<dbReference type="SUPFAM" id="SSF56672">
    <property type="entry name" value="DNA/RNA polymerases"/>
    <property type="match status" value="1"/>
</dbReference>
<dbReference type="PANTHER" id="PTHR48046:SF1">
    <property type="entry name" value="GLYCOSYLTRANSFERASE-RELATED"/>
    <property type="match status" value="1"/>
</dbReference>
<proteinExistence type="predicted"/>
<dbReference type="CDD" id="cd09272">
    <property type="entry name" value="RNase_HI_RT_Ty1"/>
    <property type="match status" value="1"/>
</dbReference>
<protein>
    <submittedName>
        <fullName evidence="3">Uncharacterized protein</fullName>
    </submittedName>
</protein>
<evidence type="ECO:0000256" key="1">
    <source>
        <dbReference type="ARBA" id="ARBA00022676"/>
    </source>
</evidence>
<dbReference type="EMBL" id="LRBV02000006">
    <property type="status" value="NOT_ANNOTATED_CDS"/>
    <property type="molecule type" value="Genomic_DNA"/>
</dbReference>
<reference evidence="3" key="2">
    <citation type="submission" date="2021-01" db="UniProtKB">
        <authorList>
            <consortium name="EnsemblPlants"/>
        </authorList>
    </citation>
    <scope>IDENTIFICATION</scope>
</reference>
<dbReference type="InParanoid" id="A0A7N2M142"/>
<sequence>MVTSNPQTHVVIVSSPQVGHIVCNLELGNRLVVDHNLHVTFFVVAESKASTGESETIQSESPRHHPTTTRAGPALGVGHLGRGLRPLTWKGPQVRGQSAISALKPRPTALFVDIFGTAALDVAEEFHMLKYVFVTTTLPLALAVYINILDKEVEGEYVDQKEPLRLPGCMPVRPDDVVDLLMNRTKHEYHVFLQVGLEISRSDGLMVNMWEDLDTKTLKAMMDFAYQGKNPPLKPAAVTSASNAAITNNLSVQSQYKGPEQVTVGNGQSLPINHIDPLTSQVYISRHVHFNESEFLYPQPLSTGPFVDPSLNPTQPPHISIPLVTTQCPLSTSQSDVPLHASSHPLPDQSSSCQLTPHPIPTPLSDQPPSSQSTPTPTPLSAQQGHHVVYLLVYVDDIVMTACTPCAPNSRLIPTEGSLLSNPHDYRSLVGSLHYLTFMRPDLSFAIQQVCRFMSAPTDVHLVATKRILRYVNGSLHQGIFLQPGSLSISAFSDSDWAGDPFDRRSIAGYIVYLGSNPITSCAKKQDTVSRSSTEVEYRALATTATELSWLRQVLKDLGIFLPFSPKLWCDNVSTLAIASNPVFHACTKHVELFRPVEQSGLKSKLLDWLDEQPVESIIYVSFGVTGKLSAQQITELAWGLELSQQRFVLVLRSNNKDKVVESIISSVLMTAWPLYAEHKMNVALLAELRVAVCPKIAPTKGVVGREEIEMMIRKVMEDHEEGKAMRARIKELKNSGEKAWAKGGFSFNALSQIAKQCKMNLQH</sequence>
<dbReference type="SUPFAM" id="SSF53756">
    <property type="entry name" value="UDP-Glycosyltransferase/glycogen phosphorylase"/>
    <property type="match status" value="2"/>
</dbReference>
<name>A0A7N2M142_QUELO</name>
<organism evidence="3 4">
    <name type="scientific">Quercus lobata</name>
    <name type="common">Valley oak</name>
    <dbReference type="NCBI Taxonomy" id="97700"/>
    <lineage>
        <taxon>Eukaryota</taxon>
        <taxon>Viridiplantae</taxon>
        <taxon>Streptophyta</taxon>
        <taxon>Embryophyta</taxon>
        <taxon>Tracheophyta</taxon>
        <taxon>Spermatophyta</taxon>
        <taxon>Magnoliopsida</taxon>
        <taxon>eudicotyledons</taxon>
        <taxon>Gunneridae</taxon>
        <taxon>Pentapetalae</taxon>
        <taxon>rosids</taxon>
        <taxon>fabids</taxon>
        <taxon>Fagales</taxon>
        <taxon>Fagaceae</taxon>
        <taxon>Quercus</taxon>
    </lineage>
</organism>
<feature type="region of interest" description="Disordered" evidence="2">
    <location>
        <begin position="52"/>
        <end position="77"/>
    </location>
</feature>
<dbReference type="Proteomes" id="UP000594261">
    <property type="component" value="Chromosome 6"/>
</dbReference>